<dbReference type="AlphaFoldDB" id="A0AAD7R9U8"/>
<comment type="caution">
    <text evidence="2">The sequence shown here is derived from an EMBL/GenBank/DDBJ whole genome shotgun (WGS) entry which is preliminary data.</text>
</comment>
<proteinExistence type="predicted"/>
<keyword evidence="1" id="KW-0812">Transmembrane</keyword>
<keyword evidence="1" id="KW-0472">Membrane</keyword>
<keyword evidence="3" id="KW-1185">Reference proteome</keyword>
<reference evidence="2" key="1">
    <citation type="journal article" date="2023" name="Science">
        <title>Genome structures resolve the early diversification of teleost fishes.</title>
        <authorList>
            <person name="Parey E."/>
            <person name="Louis A."/>
            <person name="Montfort J."/>
            <person name="Bouchez O."/>
            <person name="Roques C."/>
            <person name="Iampietro C."/>
            <person name="Lluch J."/>
            <person name="Castinel A."/>
            <person name="Donnadieu C."/>
            <person name="Desvignes T."/>
            <person name="Floi Bucao C."/>
            <person name="Jouanno E."/>
            <person name="Wen M."/>
            <person name="Mejri S."/>
            <person name="Dirks R."/>
            <person name="Jansen H."/>
            <person name="Henkel C."/>
            <person name="Chen W.J."/>
            <person name="Zahm M."/>
            <person name="Cabau C."/>
            <person name="Klopp C."/>
            <person name="Thompson A.W."/>
            <person name="Robinson-Rechavi M."/>
            <person name="Braasch I."/>
            <person name="Lecointre G."/>
            <person name="Bobe J."/>
            <person name="Postlethwait J.H."/>
            <person name="Berthelot C."/>
            <person name="Roest Crollius H."/>
            <person name="Guiguen Y."/>
        </authorList>
    </citation>
    <scope>NUCLEOTIDE SEQUENCE</scope>
    <source>
        <strain evidence="2">NC1722</strain>
    </source>
</reference>
<organism evidence="2 3">
    <name type="scientific">Aldrovandia affinis</name>
    <dbReference type="NCBI Taxonomy" id="143900"/>
    <lineage>
        <taxon>Eukaryota</taxon>
        <taxon>Metazoa</taxon>
        <taxon>Chordata</taxon>
        <taxon>Craniata</taxon>
        <taxon>Vertebrata</taxon>
        <taxon>Euteleostomi</taxon>
        <taxon>Actinopterygii</taxon>
        <taxon>Neopterygii</taxon>
        <taxon>Teleostei</taxon>
        <taxon>Notacanthiformes</taxon>
        <taxon>Halosauridae</taxon>
        <taxon>Aldrovandia</taxon>
    </lineage>
</organism>
<dbReference type="Proteomes" id="UP001221898">
    <property type="component" value="Unassembled WGS sequence"/>
</dbReference>
<keyword evidence="1" id="KW-1133">Transmembrane helix</keyword>
<evidence type="ECO:0000313" key="3">
    <source>
        <dbReference type="Proteomes" id="UP001221898"/>
    </source>
</evidence>
<gene>
    <name evidence="2" type="ORF">AAFF_G00293970</name>
</gene>
<feature type="transmembrane region" description="Helical" evidence="1">
    <location>
        <begin position="12"/>
        <end position="36"/>
    </location>
</feature>
<sequence>MFCVLLFLMWENLWLLVCVNYAHISEMILCSVFCLLRGRGGGRSLIISVSLVTVSRLQCSILLQSNRGRQSCCLDCVCDSTMMSLLIAVLLNVKISPLFCCFLSKKRNDTVQAWKCQK</sequence>
<feature type="transmembrane region" description="Helical" evidence="1">
    <location>
        <begin position="83"/>
        <end position="103"/>
    </location>
</feature>
<name>A0AAD7R9U8_9TELE</name>
<evidence type="ECO:0000256" key="1">
    <source>
        <dbReference type="SAM" id="Phobius"/>
    </source>
</evidence>
<accession>A0AAD7R9U8</accession>
<dbReference type="EMBL" id="JAINUG010000412">
    <property type="protein sequence ID" value="KAJ8372180.1"/>
    <property type="molecule type" value="Genomic_DNA"/>
</dbReference>
<evidence type="ECO:0000313" key="2">
    <source>
        <dbReference type="EMBL" id="KAJ8372180.1"/>
    </source>
</evidence>
<protein>
    <submittedName>
        <fullName evidence="2">Uncharacterized protein</fullName>
    </submittedName>
</protein>